<organism evidence="2 3">
    <name type="scientific">Ajellomyces dermatitidis (strain ER-3 / ATCC MYA-2586)</name>
    <name type="common">Blastomyces dermatitidis</name>
    <dbReference type="NCBI Taxonomy" id="559297"/>
    <lineage>
        <taxon>Eukaryota</taxon>
        <taxon>Fungi</taxon>
        <taxon>Dikarya</taxon>
        <taxon>Ascomycota</taxon>
        <taxon>Pezizomycotina</taxon>
        <taxon>Eurotiomycetes</taxon>
        <taxon>Eurotiomycetidae</taxon>
        <taxon>Onygenales</taxon>
        <taxon>Ajellomycetaceae</taxon>
        <taxon>Blastomyces</taxon>
    </lineage>
</organism>
<dbReference type="Pfam" id="PF12520">
    <property type="entry name" value="DUF3723"/>
    <property type="match status" value="1"/>
</dbReference>
<evidence type="ECO:0000313" key="3">
    <source>
        <dbReference type="Proteomes" id="UP000002039"/>
    </source>
</evidence>
<reference evidence="3" key="1">
    <citation type="journal article" date="2015" name="PLoS Genet.">
        <title>The dynamic genome and transcriptome of the human fungal pathogen Blastomyces and close relative Emmonsia.</title>
        <authorList>
            <person name="Munoz J.F."/>
            <person name="Gauthier G.M."/>
            <person name="Desjardins C.A."/>
            <person name="Gallo J.E."/>
            <person name="Holder J."/>
            <person name="Sullivan T.D."/>
            <person name="Marty A.J."/>
            <person name="Carmen J.C."/>
            <person name="Chen Z."/>
            <person name="Ding L."/>
            <person name="Gujja S."/>
            <person name="Magrini V."/>
            <person name="Misas E."/>
            <person name="Mitreva M."/>
            <person name="Priest M."/>
            <person name="Saif S."/>
            <person name="Whiston E.A."/>
            <person name="Young S."/>
            <person name="Zeng Q."/>
            <person name="Goldman W.E."/>
            <person name="Mardis E.R."/>
            <person name="Taylor J.W."/>
            <person name="McEwen J.G."/>
            <person name="Clay O.K."/>
            <person name="Klein B.S."/>
            <person name="Cuomo C.A."/>
        </authorList>
    </citation>
    <scope>NUCLEOTIDE SEQUENCE [LARGE SCALE GENOMIC DNA]</scope>
    <source>
        <strain evidence="3">ER-3 / ATCC MYA-2586</strain>
    </source>
</reference>
<evidence type="ECO:0000313" key="2">
    <source>
        <dbReference type="EMBL" id="EEQ91311.2"/>
    </source>
</evidence>
<feature type="compositionally biased region" description="Acidic residues" evidence="1">
    <location>
        <begin position="463"/>
        <end position="474"/>
    </location>
</feature>
<dbReference type="InterPro" id="IPR022198">
    <property type="entry name" value="DUF3723"/>
</dbReference>
<feature type="compositionally biased region" description="Acidic residues" evidence="1">
    <location>
        <begin position="439"/>
        <end position="451"/>
    </location>
</feature>
<feature type="compositionally biased region" description="Basic and acidic residues" evidence="1">
    <location>
        <begin position="475"/>
        <end position="486"/>
    </location>
</feature>
<protein>
    <submittedName>
        <fullName evidence="2">Uncharacterized protein</fullName>
    </submittedName>
</protein>
<sequence>MTNPGPMLQFRAGQLRGLRHTASKSDVSDDLQTALIEEYANQKKPTDGESNRERLEQLNSPRNRQLRQVFDALLVIPGLWNGGMRISMVHQLVAINCIEIRPHDLVVSPSDIRQHIVAYLGFVKETWSAWVNHDVGAMEKISQDDVERLELMAPGASRVDAKAACELVLSSQAFAGFSESERMAIWTQMKVFGGLVPSLYMFFEDFNSIWSIMRHMFITPPEMQADCPIQTSEFIFRQTRTGSKECLDLAYRQVWLYAMPHYPLMPPDLKSEDELLAKPNRVKADECAVYEMAELAYQLGFRSSEITVLMNQSPDQQIARAALLQARKPAHFKYAARFLPSQSNDDDLSDVPIPPLFILDGSSERELPGREQVRELDREETELRRAERGVQQLEGTPPAPLDPPEPEQMAMWSWGQPLAEPDSSSGQPAMSDEMSAGTPDDEPETGVEDLQIDQQLETSQPAEVEEDVLEQGEEECLRQEEHDRRQSLLARLECSREEQERLDEEWEQEQLKQELNQPAGPWLETPQRHPPARDLSERPVTQLDLGNISMPDQNDRSSDTPPPSDRPTVEAEIPLPRRVKISFWSLTRGQWRRTECLEVDPLDHSPVERAASENTCKKFSLYDMNIQSLSPAQCFRAATADGNNRIFLLSEEEGRKLTAERRLIPDKKLLDSIRDIDRLAKKRRR</sequence>
<dbReference type="Proteomes" id="UP000002039">
    <property type="component" value="Unassembled WGS sequence"/>
</dbReference>
<dbReference type="RefSeq" id="XP_045277868.1">
    <property type="nucleotide sequence ID" value="XM_045422165.1"/>
</dbReference>
<keyword evidence="3" id="KW-1185">Reference proteome</keyword>
<dbReference type="EMBL" id="EQ999978">
    <property type="protein sequence ID" value="EEQ91311.2"/>
    <property type="molecule type" value="Genomic_DNA"/>
</dbReference>
<feature type="region of interest" description="Disordered" evidence="1">
    <location>
        <begin position="341"/>
        <end position="572"/>
    </location>
</feature>
<dbReference type="GeneID" id="69028307"/>
<gene>
    <name evidence="2" type="ORF">BDCG_06431</name>
</gene>
<accession>A0ABP2F6E0</accession>
<feature type="compositionally biased region" description="Polar residues" evidence="1">
    <location>
        <begin position="452"/>
        <end position="461"/>
    </location>
</feature>
<proteinExistence type="predicted"/>
<evidence type="ECO:0000256" key="1">
    <source>
        <dbReference type="SAM" id="MobiDB-lite"/>
    </source>
</evidence>
<feature type="compositionally biased region" description="Basic and acidic residues" evidence="1">
    <location>
        <begin position="362"/>
        <end position="388"/>
    </location>
</feature>
<name>A0ABP2F6E0_AJEDR</name>